<dbReference type="GO" id="GO:0005615">
    <property type="term" value="C:extracellular space"/>
    <property type="evidence" value="ECO:0007669"/>
    <property type="project" value="TreeGrafter"/>
</dbReference>
<dbReference type="PRINTS" id="PR00723">
    <property type="entry name" value="SUBTILISIN"/>
</dbReference>
<protein>
    <submittedName>
        <fullName evidence="11">Peptidase</fullName>
    </submittedName>
</protein>
<dbReference type="FunFam" id="3.40.50.200:FF:000014">
    <property type="entry name" value="Proteinase K"/>
    <property type="match status" value="1"/>
</dbReference>
<evidence type="ECO:0000256" key="7">
    <source>
        <dbReference type="SAM" id="MobiDB-lite"/>
    </source>
</evidence>
<dbReference type="Gene3D" id="2.60.120.260">
    <property type="entry name" value="Galactose-binding domain-like"/>
    <property type="match status" value="1"/>
</dbReference>
<dbReference type="Pfam" id="PF00082">
    <property type="entry name" value="Peptidase_S8"/>
    <property type="match status" value="1"/>
</dbReference>
<dbReference type="PROSITE" id="PS00136">
    <property type="entry name" value="SUBTILASE_ASP"/>
    <property type="match status" value="1"/>
</dbReference>
<feature type="signal peptide" evidence="8">
    <location>
        <begin position="1"/>
        <end position="20"/>
    </location>
</feature>
<dbReference type="PROSITE" id="PS00137">
    <property type="entry name" value="SUBTILASE_HIS"/>
    <property type="match status" value="1"/>
</dbReference>
<evidence type="ECO:0000256" key="1">
    <source>
        <dbReference type="ARBA" id="ARBA00011073"/>
    </source>
</evidence>
<dbReference type="GO" id="GO:0006508">
    <property type="term" value="P:proteolysis"/>
    <property type="evidence" value="ECO:0007669"/>
    <property type="project" value="UniProtKB-KW"/>
</dbReference>
<proteinExistence type="inferred from homology"/>
<organism evidence="11 12">
    <name type="scientific">Stigmatella aurantiaca (strain DW4/3-1)</name>
    <dbReference type="NCBI Taxonomy" id="378806"/>
    <lineage>
        <taxon>Bacteria</taxon>
        <taxon>Pseudomonadati</taxon>
        <taxon>Myxococcota</taxon>
        <taxon>Myxococcia</taxon>
        <taxon>Myxococcales</taxon>
        <taxon>Cystobacterineae</taxon>
        <taxon>Archangiaceae</taxon>
        <taxon>Stigmatella</taxon>
    </lineage>
</organism>
<dbReference type="InterPro" id="IPR050131">
    <property type="entry name" value="Peptidase_S8_subtilisin-like"/>
</dbReference>
<keyword evidence="4 5" id="KW-0720">Serine protease</keyword>
<dbReference type="InterPro" id="IPR023827">
    <property type="entry name" value="Peptidase_S8_Asp-AS"/>
</dbReference>
<evidence type="ECO:0000313" key="12">
    <source>
        <dbReference type="Proteomes" id="UP000001351"/>
    </source>
</evidence>
<dbReference type="KEGG" id="sur:STAUR_5926"/>
<dbReference type="RefSeq" id="WP_013377039.1">
    <property type="nucleotide sequence ID" value="NC_014623.1"/>
</dbReference>
<dbReference type="SUPFAM" id="SSF54897">
    <property type="entry name" value="Protease propeptides/inhibitors"/>
    <property type="match status" value="1"/>
</dbReference>
<dbReference type="PANTHER" id="PTHR43806">
    <property type="entry name" value="PEPTIDASE S8"/>
    <property type="match status" value="1"/>
</dbReference>
<dbReference type="eggNOG" id="COG1404">
    <property type="taxonomic scope" value="Bacteria"/>
</dbReference>
<dbReference type="Gene3D" id="3.40.50.200">
    <property type="entry name" value="Peptidase S8/S53 domain"/>
    <property type="match status" value="1"/>
</dbReference>
<dbReference type="Pfam" id="PF05922">
    <property type="entry name" value="Inhibitor_I9"/>
    <property type="match status" value="1"/>
</dbReference>
<dbReference type="InterPro" id="IPR023828">
    <property type="entry name" value="Peptidase_S8_Ser-AS"/>
</dbReference>
<dbReference type="GO" id="GO:0004252">
    <property type="term" value="F:serine-type endopeptidase activity"/>
    <property type="evidence" value="ECO:0007669"/>
    <property type="project" value="UniProtKB-UniRule"/>
</dbReference>
<dbReference type="EMBL" id="CP002271">
    <property type="protein sequence ID" value="ADO73687.1"/>
    <property type="molecule type" value="Genomic_DNA"/>
</dbReference>
<feature type="domain" description="Inhibitor I9" evidence="10">
    <location>
        <begin position="53"/>
        <end position="124"/>
    </location>
</feature>
<gene>
    <name evidence="11" type="ordered locus">STAUR_5926</name>
</gene>
<evidence type="ECO:0000256" key="4">
    <source>
        <dbReference type="ARBA" id="ARBA00022825"/>
    </source>
</evidence>
<feature type="compositionally biased region" description="Low complexity" evidence="7">
    <location>
        <begin position="412"/>
        <end position="427"/>
    </location>
</feature>
<dbReference type="InterPro" id="IPR037045">
    <property type="entry name" value="S8pro/Inhibitor_I9_sf"/>
</dbReference>
<keyword evidence="12" id="KW-1185">Reference proteome</keyword>
<feature type="domain" description="Peptidase S8/S53" evidence="9">
    <location>
        <begin position="158"/>
        <end position="386"/>
    </location>
</feature>
<dbReference type="STRING" id="378806.STAUR_5926"/>
<evidence type="ECO:0000256" key="5">
    <source>
        <dbReference type="PROSITE-ProRule" id="PRU01240"/>
    </source>
</evidence>
<evidence type="ECO:0000313" key="11">
    <source>
        <dbReference type="EMBL" id="ADO73687.1"/>
    </source>
</evidence>
<evidence type="ECO:0000259" key="9">
    <source>
        <dbReference type="Pfam" id="PF00082"/>
    </source>
</evidence>
<keyword evidence="3 5" id="KW-0378">Hydrolase</keyword>
<feature type="active site" description="Charge relay system" evidence="5">
    <location>
        <position position="198"/>
    </location>
</feature>
<dbReference type="InterPro" id="IPR036852">
    <property type="entry name" value="Peptidase_S8/S53_dom_sf"/>
</dbReference>
<evidence type="ECO:0000256" key="2">
    <source>
        <dbReference type="ARBA" id="ARBA00022670"/>
    </source>
</evidence>
<dbReference type="Proteomes" id="UP000001351">
    <property type="component" value="Chromosome"/>
</dbReference>
<dbReference type="Gene3D" id="3.30.70.80">
    <property type="entry name" value="Peptidase S8 propeptide/proteinase inhibitor I9"/>
    <property type="match status" value="1"/>
</dbReference>
<dbReference type="eggNOG" id="COG4412">
    <property type="taxonomic scope" value="Bacteria"/>
</dbReference>
<dbReference type="InterPro" id="IPR015500">
    <property type="entry name" value="Peptidase_S8_subtilisin-rel"/>
</dbReference>
<evidence type="ECO:0000259" key="10">
    <source>
        <dbReference type="Pfam" id="PF05922"/>
    </source>
</evidence>
<dbReference type="PANTHER" id="PTHR43806:SF11">
    <property type="entry name" value="CEREVISIN-RELATED"/>
    <property type="match status" value="1"/>
</dbReference>
<feature type="active site" description="Charge relay system" evidence="5">
    <location>
        <position position="165"/>
    </location>
</feature>
<keyword evidence="8" id="KW-0732">Signal</keyword>
<sequence length="669" mass="68561">MKRITKAACTASFLVLGACGAEMSEQEGDALPPKQELGEMAQLLRSSRAVPNRYIVVLKSDLKTVSLAADGEIAQQMTLKTGGELLHTYKSAIHGFAARMSEAQARELLADPRVAYIEEDSFVEAVGTQTGATWGIDRIDQAALPLNSTYNYNNDGTGVHAYIVDTGVLTTHTEFTGRIGNGYDAVTTGGAATDCNGHGSHVAGTVGGTVYGVAKKVTIHPVRVLDCNGSGTTAGVIAGVDWVKNNHIKPAVANMSLGGGASQTLDDAVANAITAGVVFAVAAGNDNASACNYSPARTPSAITVGATERTDARASYSNYGTCLDIFAPGSSITSSWYSSTTATNTISGTSMASPHVAGAAALYLAANPSATPQQVRDALVNNGTTGKVTSPGTGSPNVLLYTGFIGGGGPNPGDTTPPTTSITAPAGGASLSGSATISANASDNVGVARVDFFASGVLIGSDTTAPYSISWNTASVANGSYSLTSTAVDTSGNSGSSAAVSVTVSNTTGNCSTTEQLFLNPGFESGAANWTASSGVISGSTSGSAPRTGTYKAYLNGYGSSHTDYVYQQVTIPATACSASLSFWVKITTKETENVAYDKLSVQVRDSANTVKATLATYSNLNKSTDYVLKTFDLAAYKGQTIRVYFNGVEDTSLSTSFFVDDTSLTITR</sequence>
<feature type="chain" id="PRO_5003169120" evidence="8">
    <location>
        <begin position="21"/>
        <end position="669"/>
    </location>
</feature>
<dbReference type="Pfam" id="PF17957">
    <property type="entry name" value="Big_7"/>
    <property type="match status" value="1"/>
</dbReference>
<dbReference type="AlphaFoldDB" id="E3FZ52"/>
<dbReference type="InterPro" id="IPR013783">
    <property type="entry name" value="Ig-like_fold"/>
</dbReference>
<dbReference type="InterPro" id="IPR000209">
    <property type="entry name" value="Peptidase_S8/S53_dom"/>
</dbReference>
<evidence type="ECO:0000256" key="8">
    <source>
        <dbReference type="SAM" id="SignalP"/>
    </source>
</evidence>
<dbReference type="Gene3D" id="2.60.40.10">
    <property type="entry name" value="Immunoglobulins"/>
    <property type="match status" value="1"/>
</dbReference>
<dbReference type="PROSITE" id="PS00138">
    <property type="entry name" value="SUBTILASE_SER"/>
    <property type="match status" value="1"/>
</dbReference>
<dbReference type="PROSITE" id="PS51892">
    <property type="entry name" value="SUBTILASE"/>
    <property type="match status" value="1"/>
</dbReference>
<keyword evidence="2 5" id="KW-0645">Protease</keyword>
<dbReference type="InterPro" id="IPR034193">
    <property type="entry name" value="PCSK9_ProteinaseK-like"/>
</dbReference>
<feature type="active site" description="Charge relay system" evidence="5">
    <location>
        <position position="350"/>
    </location>
</feature>
<accession>E3FZ52</accession>
<evidence type="ECO:0000256" key="6">
    <source>
        <dbReference type="RuleBase" id="RU003355"/>
    </source>
</evidence>
<name>E3FZ52_STIAD</name>
<dbReference type="PROSITE" id="PS51257">
    <property type="entry name" value="PROKAR_LIPOPROTEIN"/>
    <property type="match status" value="1"/>
</dbReference>
<dbReference type="CDD" id="cd04077">
    <property type="entry name" value="Peptidases_S8_PCSK9_ProteinaseK_like"/>
    <property type="match status" value="1"/>
</dbReference>
<comment type="similarity">
    <text evidence="1 5 6">Belongs to the peptidase S8 family.</text>
</comment>
<dbReference type="InterPro" id="IPR010259">
    <property type="entry name" value="S8pro/Inhibitor_I9"/>
</dbReference>
<evidence type="ECO:0000256" key="3">
    <source>
        <dbReference type="ARBA" id="ARBA00022801"/>
    </source>
</evidence>
<dbReference type="SUPFAM" id="SSF52743">
    <property type="entry name" value="Subtilisin-like"/>
    <property type="match status" value="1"/>
</dbReference>
<dbReference type="HOGENOM" id="CLU_011263_5_0_7"/>
<dbReference type="InterPro" id="IPR022398">
    <property type="entry name" value="Peptidase_S8_His-AS"/>
</dbReference>
<feature type="region of interest" description="Disordered" evidence="7">
    <location>
        <begin position="406"/>
        <end position="427"/>
    </location>
</feature>
<reference evidence="11 12" key="1">
    <citation type="journal article" date="2011" name="Mol. Biol. Evol.">
        <title>Comparative genomic analysis of fruiting body formation in Myxococcales.</title>
        <authorList>
            <person name="Huntley S."/>
            <person name="Hamann N."/>
            <person name="Wegener-Feldbrugge S."/>
            <person name="Treuner-Lange A."/>
            <person name="Kube M."/>
            <person name="Reinhardt R."/>
            <person name="Klages S."/>
            <person name="Muller R."/>
            <person name="Ronning C.M."/>
            <person name="Nierman W.C."/>
            <person name="Sogaard-Andersen L."/>
        </authorList>
    </citation>
    <scope>NUCLEOTIDE SEQUENCE [LARGE SCALE GENOMIC DNA]</scope>
    <source>
        <strain evidence="11 12">DW4/3-1</strain>
    </source>
</reference>